<keyword evidence="3 11" id="KW-0808">Transferase</keyword>
<dbReference type="EC" id="2.3.2.30" evidence="7"/>
<comment type="pathway">
    <text evidence="1">Lipid metabolism.</text>
</comment>
<protein>
    <recommendedName>
        <fullName evidence="8">L-ornithine N(alpha)-acyltransferase</fullName>
        <ecNumber evidence="7">2.3.2.30</ecNumber>
    </recommendedName>
</protein>
<reference evidence="11 12" key="1">
    <citation type="submission" date="2020-02" db="EMBL/GenBank/DDBJ databases">
        <title>Genome sequence of Roseobacter ponti.</title>
        <authorList>
            <person name="Hollensteiner J."/>
            <person name="Schneider D."/>
            <person name="Poehlein A."/>
            <person name="Daniel R."/>
        </authorList>
    </citation>
    <scope>NUCLEOTIDE SEQUENCE [LARGE SCALE GENOMIC DNA]</scope>
    <source>
        <strain evidence="11 12">DSM 106830</strain>
    </source>
</reference>
<evidence type="ECO:0000256" key="4">
    <source>
        <dbReference type="ARBA" id="ARBA00023098"/>
    </source>
</evidence>
<evidence type="ECO:0000256" key="5">
    <source>
        <dbReference type="ARBA" id="ARBA00023315"/>
    </source>
</evidence>
<dbReference type="Proteomes" id="UP000503308">
    <property type="component" value="Chromosome"/>
</dbReference>
<dbReference type="PANTHER" id="PTHR37323:SF1">
    <property type="entry name" value="L-ORNITHINE N(ALPHA)-ACYLTRANSFERASE"/>
    <property type="match status" value="1"/>
</dbReference>
<organism evidence="11 12">
    <name type="scientific">Roseobacter ponti</name>
    <dbReference type="NCBI Taxonomy" id="1891787"/>
    <lineage>
        <taxon>Bacteria</taxon>
        <taxon>Pseudomonadati</taxon>
        <taxon>Pseudomonadota</taxon>
        <taxon>Alphaproteobacteria</taxon>
        <taxon>Rhodobacterales</taxon>
        <taxon>Roseobacteraceae</taxon>
        <taxon>Roseobacter</taxon>
    </lineage>
</organism>
<evidence type="ECO:0000256" key="3">
    <source>
        <dbReference type="ARBA" id="ARBA00022679"/>
    </source>
</evidence>
<evidence type="ECO:0000256" key="9">
    <source>
        <dbReference type="ARBA" id="ARBA00045724"/>
    </source>
</evidence>
<evidence type="ECO:0000256" key="8">
    <source>
        <dbReference type="ARBA" id="ARBA00039866"/>
    </source>
</evidence>
<evidence type="ECO:0000313" key="12">
    <source>
        <dbReference type="Proteomes" id="UP000503308"/>
    </source>
</evidence>
<proteinExistence type="inferred from homology"/>
<dbReference type="RefSeq" id="WP_169640191.1">
    <property type="nucleotide sequence ID" value="NZ_CP048788.1"/>
</dbReference>
<dbReference type="Pfam" id="PF13444">
    <property type="entry name" value="Acetyltransf_5"/>
    <property type="match status" value="1"/>
</dbReference>
<evidence type="ECO:0000256" key="1">
    <source>
        <dbReference type="ARBA" id="ARBA00005189"/>
    </source>
</evidence>
<comment type="catalytic activity">
    <reaction evidence="10">
        <text>a (3R)-hydroxyacyl-[ACP] + L-ornithine = a lyso-ornithine lipid + holo-[ACP] + H(+)</text>
        <dbReference type="Rhea" id="RHEA:20633"/>
        <dbReference type="Rhea" id="RHEA-COMP:9685"/>
        <dbReference type="Rhea" id="RHEA-COMP:9945"/>
        <dbReference type="ChEBI" id="CHEBI:15378"/>
        <dbReference type="ChEBI" id="CHEBI:46911"/>
        <dbReference type="ChEBI" id="CHEBI:64479"/>
        <dbReference type="ChEBI" id="CHEBI:78827"/>
        <dbReference type="ChEBI" id="CHEBI:138482"/>
        <dbReference type="EC" id="2.3.2.30"/>
    </reaction>
    <physiologicalReaction direction="left-to-right" evidence="10">
        <dbReference type="Rhea" id="RHEA:20634"/>
    </physiologicalReaction>
</comment>
<dbReference type="EMBL" id="CP048788">
    <property type="protein sequence ID" value="QJF50975.1"/>
    <property type="molecule type" value="Genomic_DNA"/>
</dbReference>
<sequence>MCELIRGHLKARRAADAHDLARARALRLAAFGAAGAGTNDVFDEQCTQILIEDMHSGDLLCCFRLMQLTPDALTRCYSAQFYELSTLSLQEGPMIELGRFCTAPGLRDPDVLRLAWAWITRHVDEAGVTLLFGCASFSGTQTTEYLDTFAMLRARHLAPDRWLPRVKAPEVFRFAARLRRKPDIRKAMTRMPPLLRSYLMMGAWVSDHAVVDRQMNTLHVFTGVEIGAIPPARKRLLRAIA</sequence>
<dbReference type="GO" id="GO:0043810">
    <property type="term" value="F:ornithine-acyl [acyl carrier protein] N-acyltransferase activity"/>
    <property type="evidence" value="ECO:0007669"/>
    <property type="project" value="UniProtKB-EC"/>
</dbReference>
<keyword evidence="2" id="KW-0444">Lipid biosynthesis</keyword>
<dbReference type="Gene3D" id="3.40.630.30">
    <property type="match status" value="1"/>
</dbReference>
<comment type="similarity">
    <text evidence="6">Belongs to the acetyltransferase family. OlsB subfamily.</text>
</comment>
<keyword evidence="12" id="KW-1185">Reference proteome</keyword>
<dbReference type="PANTHER" id="PTHR37323">
    <property type="entry name" value="GCN5-RELATED N-ACETYLTRANSFERASE"/>
    <property type="match status" value="1"/>
</dbReference>
<evidence type="ECO:0000256" key="7">
    <source>
        <dbReference type="ARBA" id="ARBA00039058"/>
    </source>
</evidence>
<evidence type="ECO:0000256" key="10">
    <source>
        <dbReference type="ARBA" id="ARBA00047785"/>
    </source>
</evidence>
<dbReference type="SUPFAM" id="SSF55729">
    <property type="entry name" value="Acyl-CoA N-acyltransferases (Nat)"/>
    <property type="match status" value="1"/>
</dbReference>
<dbReference type="InterPro" id="IPR016181">
    <property type="entry name" value="Acyl_CoA_acyltransferase"/>
</dbReference>
<dbReference type="GO" id="GO:0006629">
    <property type="term" value="P:lipid metabolic process"/>
    <property type="evidence" value="ECO:0007669"/>
    <property type="project" value="UniProtKB-KW"/>
</dbReference>
<dbReference type="KEGG" id="rpon:G3256_07300"/>
<name>A0A858SQN0_9RHOB</name>
<gene>
    <name evidence="11" type="ORF">G3256_07300</name>
</gene>
<evidence type="ECO:0000256" key="2">
    <source>
        <dbReference type="ARBA" id="ARBA00022516"/>
    </source>
</evidence>
<dbReference type="InterPro" id="IPR052351">
    <property type="entry name" value="Ornithine_N-alpha-AT"/>
</dbReference>
<evidence type="ECO:0000313" key="11">
    <source>
        <dbReference type="EMBL" id="QJF50975.1"/>
    </source>
</evidence>
<keyword evidence="4" id="KW-0443">Lipid metabolism</keyword>
<comment type="function">
    <text evidence="9">Catalyzes the first step in the biosynthesis of ornithine lipids, which are phosphorus-free membrane lipids. Catalyzes the 3-hydroxyacyl-acyl carrier protein-dependent acylation of ornithine to form lyso-ornithine lipid (LOL).</text>
</comment>
<evidence type="ECO:0000256" key="6">
    <source>
        <dbReference type="ARBA" id="ARBA00038095"/>
    </source>
</evidence>
<accession>A0A858SQN0</accession>
<dbReference type="AlphaFoldDB" id="A0A858SQN0"/>
<keyword evidence="5" id="KW-0012">Acyltransferase</keyword>